<feature type="domain" description="SGNH hydrolase-type esterase" evidence="1">
    <location>
        <begin position="7"/>
        <end position="189"/>
    </location>
</feature>
<name>A0A3E2WMD8_9FIRM</name>
<reference evidence="2 3" key="1">
    <citation type="submission" date="2018-08" db="EMBL/GenBank/DDBJ databases">
        <title>A genome reference for cultivated species of the human gut microbiota.</title>
        <authorList>
            <person name="Zou Y."/>
            <person name="Xue W."/>
            <person name="Luo G."/>
        </authorList>
    </citation>
    <scope>NUCLEOTIDE SEQUENCE [LARGE SCALE GENOMIC DNA]</scope>
    <source>
        <strain evidence="2 3">AF19-21</strain>
    </source>
</reference>
<organism evidence="2 3">
    <name type="scientific">Hungatella hathewayi</name>
    <dbReference type="NCBI Taxonomy" id="154046"/>
    <lineage>
        <taxon>Bacteria</taxon>
        <taxon>Bacillati</taxon>
        <taxon>Bacillota</taxon>
        <taxon>Clostridia</taxon>
        <taxon>Lachnospirales</taxon>
        <taxon>Lachnospiraceae</taxon>
        <taxon>Hungatella</taxon>
    </lineage>
</organism>
<gene>
    <name evidence="2" type="ORF">DWX41_16380</name>
</gene>
<proteinExistence type="predicted"/>
<comment type="caution">
    <text evidence="2">The sequence shown here is derived from an EMBL/GenBank/DDBJ whole genome shotgun (WGS) entry which is preliminary data.</text>
</comment>
<dbReference type="PANTHER" id="PTHR30383:SF29">
    <property type="entry name" value="SGNH HYDROLASE-TYPE ESTERASE DOMAIN-CONTAINING PROTEIN"/>
    <property type="match status" value="1"/>
</dbReference>
<dbReference type="CDD" id="cd01839">
    <property type="entry name" value="SGNH_arylesterase_like"/>
    <property type="match status" value="1"/>
</dbReference>
<dbReference type="InterPro" id="IPR013830">
    <property type="entry name" value="SGNH_hydro"/>
</dbReference>
<dbReference type="RefSeq" id="WP_117441096.1">
    <property type="nucleotide sequence ID" value="NZ_QVIA01000020.1"/>
</dbReference>
<evidence type="ECO:0000313" key="2">
    <source>
        <dbReference type="EMBL" id="RGC28304.1"/>
    </source>
</evidence>
<dbReference type="InterPro" id="IPR051532">
    <property type="entry name" value="Ester_Hydrolysis_Enzymes"/>
</dbReference>
<dbReference type="InterPro" id="IPR036514">
    <property type="entry name" value="SGNH_hydro_sf"/>
</dbReference>
<dbReference type="PANTHER" id="PTHR30383">
    <property type="entry name" value="THIOESTERASE 1/PROTEASE 1/LYSOPHOSPHOLIPASE L1"/>
    <property type="match status" value="1"/>
</dbReference>
<dbReference type="GeneID" id="93335611"/>
<protein>
    <submittedName>
        <fullName evidence="2">Lipolytic enzyme, G-D-S-L</fullName>
    </submittedName>
</protein>
<evidence type="ECO:0000313" key="3">
    <source>
        <dbReference type="Proteomes" id="UP000261111"/>
    </source>
</evidence>
<dbReference type="SUPFAM" id="SSF52266">
    <property type="entry name" value="SGNH hydrolase"/>
    <property type="match status" value="1"/>
</dbReference>
<sequence>MRKRIVCFGDSNTWGYDAVSDGRFPDEIRWTGRLRELLGEEYTVIEEGLCGRTAVFDDPLNEGMNGLAYLNPCLMSHSPIDYLIIMLGTNDCKERFSATPKNIADGMKRLIMKAKHTDAWRENQQILLLAPGPIEKACETSPVAGEMGICSEKSEKLAAEYKICAELCGCDFIDTADIVTMNQIDYMHLDAQSHSRLAEMLAKFIREKV</sequence>
<dbReference type="EMBL" id="QVIA01000020">
    <property type="protein sequence ID" value="RGC28304.1"/>
    <property type="molecule type" value="Genomic_DNA"/>
</dbReference>
<dbReference type="Gene3D" id="3.40.50.1110">
    <property type="entry name" value="SGNH hydrolase"/>
    <property type="match status" value="1"/>
</dbReference>
<accession>A0A3E2WMD8</accession>
<dbReference type="Proteomes" id="UP000261111">
    <property type="component" value="Unassembled WGS sequence"/>
</dbReference>
<evidence type="ECO:0000259" key="1">
    <source>
        <dbReference type="Pfam" id="PF13472"/>
    </source>
</evidence>
<dbReference type="Pfam" id="PF13472">
    <property type="entry name" value="Lipase_GDSL_2"/>
    <property type="match status" value="1"/>
</dbReference>
<dbReference type="AlphaFoldDB" id="A0A3E2WMD8"/>